<dbReference type="Proteomes" id="UP000054823">
    <property type="component" value="Unassembled WGS sequence"/>
</dbReference>
<keyword evidence="3" id="KW-1185">Reference proteome</keyword>
<feature type="signal peptide" evidence="1">
    <location>
        <begin position="1"/>
        <end position="19"/>
    </location>
</feature>
<dbReference type="AlphaFoldDB" id="A0A0P1EU86"/>
<dbReference type="EMBL" id="CYPW01000040">
    <property type="protein sequence ID" value="CUH54206.1"/>
    <property type="molecule type" value="Genomic_DNA"/>
</dbReference>
<dbReference type="STRING" id="321267.SHM7688_03676"/>
<protein>
    <recommendedName>
        <fullName evidence="4">Lipoprotein</fullName>
    </recommendedName>
</protein>
<accession>A0A0P1EU86</accession>
<dbReference type="RefSeq" id="WP_058241354.1">
    <property type="nucleotide sequence ID" value="NZ_CYPW01000040.1"/>
</dbReference>
<evidence type="ECO:0000256" key="1">
    <source>
        <dbReference type="SAM" id="SignalP"/>
    </source>
</evidence>
<feature type="chain" id="PRO_5006061915" description="Lipoprotein" evidence="1">
    <location>
        <begin position="20"/>
        <end position="127"/>
    </location>
</feature>
<keyword evidence="1" id="KW-0732">Signal</keyword>
<organism evidence="2 3">
    <name type="scientific">Shimia marina</name>
    <dbReference type="NCBI Taxonomy" id="321267"/>
    <lineage>
        <taxon>Bacteria</taxon>
        <taxon>Pseudomonadati</taxon>
        <taxon>Pseudomonadota</taxon>
        <taxon>Alphaproteobacteria</taxon>
        <taxon>Rhodobacterales</taxon>
        <taxon>Roseobacteraceae</taxon>
    </lineage>
</organism>
<reference evidence="2 3" key="1">
    <citation type="submission" date="2015-09" db="EMBL/GenBank/DDBJ databases">
        <authorList>
            <consortium name="Swine Surveillance"/>
        </authorList>
    </citation>
    <scope>NUCLEOTIDE SEQUENCE [LARGE SCALE GENOMIC DNA]</scope>
    <source>
        <strain evidence="2 3">CECT 7688</strain>
    </source>
</reference>
<name>A0A0P1EU86_9RHOB</name>
<evidence type="ECO:0000313" key="3">
    <source>
        <dbReference type="Proteomes" id="UP000054823"/>
    </source>
</evidence>
<dbReference type="OrthoDB" id="7875456at2"/>
<evidence type="ECO:0008006" key="4">
    <source>
        <dbReference type="Google" id="ProtNLM"/>
    </source>
</evidence>
<proteinExistence type="predicted"/>
<dbReference type="PROSITE" id="PS51257">
    <property type="entry name" value="PROKAR_LIPOPROTEIN"/>
    <property type="match status" value="1"/>
</dbReference>
<sequence>MHAKCALTLLTLSSIAACATPLERCLATSERSVKRIEHAIAKADANIARGYAIHRYEEPFVVPKHCHDDKGRKYRCDETEYHTLEVPVEIDIWAERERRDELRDDLIYTRGQAALQSQQCFASYPEA</sequence>
<evidence type="ECO:0000313" key="2">
    <source>
        <dbReference type="EMBL" id="CUH54206.1"/>
    </source>
</evidence>
<gene>
    <name evidence="2" type="ORF">SHM7688_03676</name>
</gene>